<organism evidence="2 3">
    <name type="scientific">Demequina lutea</name>
    <dbReference type="NCBI Taxonomy" id="431489"/>
    <lineage>
        <taxon>Bacteria</taxon>
        <taxon>Bacillati</taxon>
        <taxon>Actinomycetota</taxon>
        <taxon>Actinomycetes</taxon>
        <taxon>Micrococcales</taxon>
        <taxon>Demequinaceae</taxon>
        <taxon>Demequina</taxon>
    </lineage>
</organism>
<evidence type="ECO:0000313" key="3">
    <source>
        <dbReference type="Proteomes" id="UP000547973"/>
    </source>
</evidence>
<dbReference type="RefSeq" id="WP_179398040.1">
    <property type="nucleotide sequence ID" value="NZ_JACBZO010000001.1"/>
</dbReference>
<dbReference type="EMBL" id="JACBZO010000001">
    <property type="protein sequence ID" value="NYI41683.1"/>
    <property type="molecule type" value="Genomic_DNA"/>
</dbReference>
<protein>
    <submittedName>
        <fullName evidence="2">Uncharacterized protein</fullName>
    </submittedName>
</protein>
<keyword evidence="1" id="KW-0472">Membrane</keyword>
<proteinExistence type="predicted"/>
<sequence>MMITGGLATVLAGALGALLFEVVRMVKSWEHVGAREVVTSLVVVTCGALVPLVYGISERNFIEVAQLGIGIPALVTAGFRLGTDSPSPASGHPTVLKEGETLTAGGETRPKVAVKRSLANYLALR</sequence>
<reference evidence="2 3" key="1">
    <citation type="submission" date="2020-07" db="EMBL/GenBank/DDBJ databases">
        <title>Sequencing the genomes of 1000 actinobacteria strains.</title>
        <authorList>
            <person name="Klenk H.-P."/>
        </authorList>
    </citation>
    <scope>NUCLEOTIDE SEQUENCE [LARGE SCALE GENOMIC DNA]</scope>
    <source>
        <strain evidence="2 3">DSM 19970</strain>
    </source>
</reference>
<keyword evidence="1" id="KW-0812">Transmembrane</keyword>
<gene>
    <name evidence="2" type="ORF">BKA03_001802</name>
</gene>
<accession>A0A7Z0CKA0</accession>
<feature type="transmembrane region" description="Helical" evidence="1">
    <location>
        <begin position="38"/>
        <end position="56"/>
    </location>
</feature>
<comment type="caution">
    <text evidence="2">The sequence shown here is derived from an EMBL/GenBank/DDBJ whole genome shotgun (WGS) entry which is preliminary data.</text>
</comment>
<evidence type="ECO:0000256" key="1">
    <source>
        <dbReference type="SAM" id="Phobius"/>
    </source>
</evidence>
<keyword evidence="1" id="KW-1133">Transmembrane helix</keyword>
<evidence type="ECO:0000313" key="2">
    <source>
        <dbReference type="EMBL" id="NYI41683.1"/>
    </source>
</evidence>
<dbReference type="AlphaFoldDB" id="A0A7Z0CKA0"/>
<dbReference type="Proteomes" id="UP000547973">
    <property type="component" value="Unassembled WGS sequence"/>
</dbReference>
<name>A0A7Z0CKA0_9MICO</name>
<keyword evidence="3" id="KW-1185">Reference proteome</keyword>